<dbReference type="GO" id="GO:0043565">
    <property type="term" value="F:sequence-specific DNA binding"/>
    <property type="evidence" value="ECO:0007669"/>
    <property type="project" value="InterPro"/>
</dbReference>
<gene>
    <name evidence="6" type="ORF">EHQ17_03640</name>
</gene>
<feature type="transmembrane region" description="Helical" evidence="4">
    <location>
        <begin position="164"/>
        <end position="183"/>
    </location>
</feature>
<accession>A0A5F1YE42</accession>
<dbReference type="AlphaFoldDB" id="A0A5F1YE42"/>
<feature type="transmembrane region" description="Helical" evidence="4">
    <location>
        <begin position="6"/>
        <end position="27"/>
    </location>
</feature>
<evidence type="ECO:0000256" key="3">
    <source>
        <dbReference type="ARBA" id="ARBA00023163"/>
    </source>
</evidence>
<organism evidence="6 7">
    <name type="scientific">Leptospira gomenensis</name>
    <dbReference type="NCBI Taxonomy" id="2484974"/>
    <lineage>
        <taxon>Bacteria</taxon>
        <taxon>Pseudomonadati</taxon>
        <taxon>Spirochaetota</taxon>
        <taxon>Spirochaetia</taxon>
        <taxon>Leptospirales</taxon>
        <taxon>Leptospiraceae</taxon>
        <taxon>Leptospira</taxon>
    </lineage>
</organism>
<comment type="caution">
    <text evidence="6">The sequence shown here is derived from an EMBL/GenBank/DDBJ whole genome shotgun (WGS) entry which is preliminary data.</text>
</comment>
<evidence type="ECO:0000313" key="6">
    <source>
        <dbReference type="EMBL" id="TGK37323.1"/>
    </source>
</evidence>
<feature type="transmembrane region" description="Helical" evidence="4">
    <location>
        <begin position="34"/>
        <end position="51"/>
    </location>
</feature>
<dbReference type="PRINTS" id="PR00032">
    <property type="entry name" value="HTHARAC"/>
</dbReference>
<name>A0A5F1YE42_9LEPT</name>
<feature type="transmembrane region" description="Helical" evidence="4">
    <location>
        <begin position="95"/>
        <end position="117"/>
    </location>
</feature>
<evidence type="ECO:0000256" key="4">
    <source>
        <dbReference type="SAM" id="Phobius"/>
    </source>
</evidence>
<keyword evidence="2" id="KW-0238">DNA-binding</keyword>
<dbReference type="InterPro" id="IPR020449">
    <property type="entry name" value="Tscrpt_reg_AraC-type_HTH"/>
</dbReference>
<keyword evidence="3" id="KW-0804">Transcription</keyword>
<keyword evidence="1" id="KW-0805">Transcription regulation</keyword>
<protein>
    <submittedName>
        <fullName evidence="6">AraC family transcriptional regulator</fullName>
    </submittedName>
</protein>
<proteinExistence type="predicted"/>
<dbReference type="GO" id="GO:0003700">
    <property type="term" value="F:DNA-binding transcription factor activity"/>
    <property type="evidence" value="ECO:0007669"/>
    <property type="project" value="InterPro"/>
</dbReference>
<evidence type="ECO:0000256" key="2">
    <source>
        <dbReference type="ARBA" id="ARBA00023125"/>
    </source>
</evidence>
<keyword evidence="4" id="KW-1133">Transmembrane helix</keyword>
<evidence type="ECO:0000313" key="7">
    <source>
        <dbReference type="Proteomes" id="UP000298277"/>
    </source>
</evidence>
<dbReference type="Gene3D" id="1.10.10.60">
    <property type="entry name" value="Homeodomain-like"/>
    <property type="match status" value="1"/>
</dbReference>
<reference evidence="6" key="1">
    <citation type="journal article" date="2019" name="PLoS Negl. Trop. Dis.">
        <title>Revisiting the worldwide diversity of Leptospira species in the environment.</title>
        <authorList>
            <person name="Vincent A.T."/>
            <person name="Schiettekatte O."/>
            <person name="Bourhy P."/>
            <person name="Veyrier F.J."/>
            <person name="Picardeau M."/>
        </authorList>
    </citation>
    <scope>NUCLEOTIDE SEQUENCE [LARGE SCALE GENOMIC DNA]</scope>
    <source>
        <strain evidence="6">201800299</strain>
    </source>
</reference>
<dbReference type="PANTHER" id="PTHR43280:SF29">
    <property type="entry name" value="ARAC-FAMILY TRANSCRIPTIONAL REGULATOR"/>
    <property type="match status" value="1"/>
</dbReference>
<feature type="transmembrane region" description="Helical" evidence="4">
    <location>
        <begin position="123"/>
        <end position="144"/>
    </location>
</feature>
<sequence length="349" mass="40482">MFDLKNYILILKAISIVQLFFLILNFLIRMKTTYQGIFGSLFLGSLIAYFICPMIEHPETHPIVFIPVHIGCYSVSFFFYLFVTALFADRFRPRLAHAALFVSINVFCFYIFVISNVRNETTIVSKILFAAPQMLFLGLILAALKNVLKEKNMDLIESRREFRVVFVFLTGAYAISVVLVELILKYSDYSAELDLLNSFLITILIFFLSFRLFEFRENTFFVPDLKKTEEPLDESLFGKLNILLEEEKVYLTENLTILKLARRIGVSEKKIRRLINQGLGYRNFNEFLNHYRIREAKAILSDPTKNEVPVLRIAMDLGYGSLAPFNRAFKEIAGTTPSDFRKQILSRTR</sequence>
<feature type="domain" description="HTH araC/xylS-type" evidence="5">
    <location>
        <begin position="234"/>
        <end position="343"/>
    </location>
</feature>
<dbReference type="PROSITE" id="PS01124">
    <property type="entry name" value="HTH_ARAC_FAMILY_2"/>
    <property type="match status" value="1"/>
</dbReference>
<dbReference type="InterPro" id="IPR018062">
    <property type="entry name" value="HTH_AraC-typ_CS"/>
</dbReference>
<feature type="transmembrane region" description="Helical" evidence="4">
    <location>
        <begin position="195"/>
        <end position="213"/>
    </location>
</feature>
<dbReference type="SMART" id="SM00342">
    <property type="entry name" value="HTH_ARAC"/>
    <property type="match status" value="1"/>
</dbReference>
<dbReference type="InterPro" id="IPR018060">
    <property type="entry name" value="HTH_AraC"/>
</dbReference>
<keyword evidence="7" id="KW-1185">Reference proteome</keyword>
<feature type="transmembrane region" description="Helical" evidence="4">
    <location>
        <begin position="63"/>
        <end position="88"/>
    </location>
</feature>
<dbReference type="PANTHER" id="PTHR43280">
    <property type="entry name" value="ARAC-FAMILY TRANSCRIPTIONAL REGULATOR"/>
    <property type="match status" value="1"/>
</dbReference>
<dbReference type="InterPro" id="IPR009057">
    <property type="entry name" value="Homeodomain-like_sf"/>
</dbReference>
<dbReference type="Proteomes" id="UP000298277">
    <property type="component" value="Unassembled WGS sequence"/>
</dbReference>
<dbReference type="PROSITE" id="PS00041">
    <property type="entry name" value="HTH_ARAC_FAMILY_1"/>
    <property type="match status" value="1"/>
</dbReference>
<dbReference type="EMBL" id="RQFA01000015">
    <property type="protein sequence ID" value="TGK37323.1"/>
    <property type="molecule type" value="Genomic_DNA"/>
</dbReference>
<dbReference type="OrthoDB" id="9778008at2"/>
<keyword evidence="4" id="KW-0812">Transmembrane</keyword>
<evidence type="ECO:0000256" key="1">
    <source>
        <dbReference type="ARBA" id="ARBA00023015"/>
    </source>
</evidence>
<keyword evidence="4" id="KW-0472">Membrane</keyword>
<dbReference type="RefSeq" id="WP_135594860.1">
    <property type="nucleotide sequence ID" value="NZ_RQEZ01000013.1"/>
</dbReference>
<evidence type="ECO:0000259" key="5">
    <source>
        <dbReference type="PROSITE" id="PS01124"/>
    </source>
</evidence>
<dbReference type="Pfam" id="PF12833">
    <property type="entry name" value="HTH_18"/>
    <property type="match status" value="1"/>
</dbReference>
<dbReference type="SUPFAM" id="SSF46689">
    <property type="entry name" value="Homeodomain-like"/>
    <property type="match status" value="1"/>
</dbReference>